<dbReference type="Proteomes" id="UP000199494">
    <property type="component" value="Unassembled WGS sequence"/>
</dbReference>
<reference evidence="1 2" key="1">
    <citation type="submission" date="2016-10" db="EMBL/GenBank/DDBJ databases">
        <authorList>
            <person name="de Groot N.N."/>
        </authorList>
    </citation>
    <scope>NUCLEOTIDE SEQUENCE [LARGE SCALE GENOMIC DNA]</scope>
    <source>
        <strain evidence="1 2">CGMCC 4.5506</strain>
    </source>
</reference>
<dbReference type="RefSeq" id="WP_091799770.1">
    <property type="nucleotide sequence ID" value="NZ_CP016353.1"/>
</dbReference>
<organism evidence="1 2">
    <name type="scientific">Prauserella marina</name>
    <dbReference type="NCBI Taxonomy" id="530584"/>
    <lineage>
        <taxon>Bacteria</taxon>
        <taxon>Bacillati</taxon>
        <taxon>Actinomycetota</taxon>
        <taxon>Actinomycetes</taxon>
        <taxon>Pseudonocardiales</taxon>
        <taxon>Pseudonocardiaceae</taxon>
        <taxon>Prauserella</taxon>
    </lineage>
</organism>
<gene>
    <name evidence="1" type="ORF">SAMN05421630_102297</name>
</gene>
<dbReference type="InterPro" id="IPR021903">
    <property type="entry name" value="DUF3515"/>
</dbReference>
<dbReference type="AlphaFoldDB" id="A0A222VL77"/>
<sequence length="190" mass="19733">MSDTGAPPRVLIVIAAALAAGLAVVVGFFGLTSGDTGDSGDSAAPSQDQPAQRGPLPLVSIPAPDADSPECASLLAELPRELESAGEALPKRELAEPAPDATAAWGFDNPVVLRCGLDRPPELTRTSDTRAINDVTWLQVPAEDGTATWYVIDRPVYVALTVPPDTGTGPLQLISDIVGTTLPETPLRFD</sequence>
<dbReference type="Pfam" id="PF12028">
    <property type="entry name" value="DUF3515"/>
    <property type="match status" value="1"/>
</dbReference>
<dbReference type="STRING" id="530584.SAMN05421630_102297"/>
<keyword evidence="2" id="KW-1185">Reference proteome</keyword>
<dbReference type="OrthoDB" id="4422435at2"/>
<dbReference type="EMBL" id="FMZE01000002">
    <property type="protein sequence ID" value="SDC48950.1"/>
    <property type="molecule type" value="Genomic_DNA"/>
</dbReference>
<accession>A0A222VL77</accession>
<evidence type="ECO:0000313" key="1">
    <source>
        <dbReference type="EMBL" id="SDC48950.1"/>
    </source>
</evidence>
<proteinExistence type="predicted"/>
<evidence type="ECO:0000313" key="2">
    <source>
        <dbReference type="Proteomes" id="UP000199494"/>
    </source>
</evidence>
<name>A0A222VL77_9PSEU</name>
<protein>
    <submittedName>
        <fullName evidence="1">Uncharacterized protein</fullName>
    </submittedName>
</protein>
<dbReference type="KEGG" id="pmad:BAY61_06450"/>